<dbReference type="Pfam" id="PF13442">
    <property type="entry name" value="Cytochrome_CBB3"/>
    <property type="match status" value="1"/>
</dbReference>
<evidence type="ECO:0000256" key="5">
    <source>
        <dbReference type="ARBA" id="ARBA00023004"/>
    </source>
</evidence>
<protein>
    <submittedName>
        <fullName evidence="8">Cytochrome c</fullName>
    </submittedName>
</protein>
<keyword evidence="9" id="KW-1185">Reference proteome</keyword>
<evidence type="ECO:0000256" key="3">
    <source>
        <dbReference type="ARBA" id="ARBA00022723"/>
    </source>
</evidence>
<dbReference type="SUPFAM" id="SSF46626">
    <property type="entry name" value="Cytochrome c"/>
    <property type="match status" value="2"/>
</dbReference>
<evidence type="ECO:0000259" key="7">
    <source>
        <dbReference type="PROSITE" id="PS51007"/>
    </source>
</evidence>
<evidence type="ECO:0000256" key="4">
    <source>
        <dbReference type="ARBA" id="ARBA00022982"/>
    </source>
</evidence>
<dbReference type="InterPro" id="IPR051811">
    <property type="entry name" value="Cytochrome_c550/c551-like"/>
</dbReference>
<organism evidence="8 9">
    <name type="scientific">Sphingomonas sediminicola</name>
    <dbReference type="NCBI Taxonomy" id="386874"/>
    <lineage>
        <taxon>Bacteria</taxon>
        <taxon>Pseudomonadati</taxon>
        <taxon>Pseudomonadota</taxon>
        <taxon>Alphaproteobacteria</taxon>
        <taxon>Sphingomonadales</taxon>
        <taxon>Sphingomonadaceae</taxon>
        <taxon>Sphingomonas</taxon>
    </lineage>
</organism>
<dbReference type="Gene3D" id="1.10.760.10">
    <property type="entry name" value="Cytochrome c-like domain"/>
    <property type="match status" value="2"/>
</dbReference>
<dbReference type="PANTHER" id="PTHR37823">
    <property type="entry name" value="CYTOCHROME C-553-LIKE"/>
    <property type="match status" value="1"/>
</dbReference>
<dbReference type="PROSITE" id="PS51007">
    <property type="entry name" value="CYTC"/>
    <property type="match status" value="2"/>
</dbReference>
<reference evidence="8 9" key="1">
    <citation type="submission" date="2020-08" db="EMBL/GenBank/DDBJ databases">
        <title>Genome sequence of Sphingomonas sediminicola KACC 15039T.</title>
        <authorList>
            <person name="Hyun D.-W."/>
            <person name="Bae J.-W."/>
        </authorList>
    </citation>
    <scope>NUCLEOTIDE SEQUENCE [LARGE SCALE GENOMIC DNA]</scope>
    <source>
        <strain evidence="8 9">KACC 15039</strain>
    </source>
</reference>
<evidence type="ECO:0000256" key="1">
    <source>
        <dbReference type="ARBA" id="ARBA00022448"/>
    </source>
</evidence>
<keyword evidence="2 6" id="KW-0349">Heme</keyword>
<keyword evidence="4" id="KW-0249">Electron transport</keyword>
<dbReference type="InterPro" id="IPR036909">
    <property type="entry name" value="Cyt_c-like_dom_sf"/>
</dbReference>
<evidence type="ECO:0000256" key="2">
    <source>
        <dbReference type="ARBA" id="ARBA00022617"/>
    </source>
</evidence>
<evidence type="ECO:0000313" key="9">
    <source>
        <dbReference type="Proteomes" id="UP000516105"/>
    </source>
</evidence>
<evidence type="ECO:0000313" key="8">
    <source>
        <dbReference type="EMBL" id="QNP44987.1"/>
    </source>
</evidence>
<sequence length="285" mass="30422">MAKLLRWTGYVVGVLLLLIVLAAAYVWIASAQKLNARVEPRPERLIPMEQASLEEGQHLLVTRACAECHGPDLRGTKFLDVPNVATLYAPNLTLVAKQASDQQLAQAIRQGIGYQGESLLVMPSESYANLTDAEVAALIKAIRATPTGGQRTPPRSVGPLGRIGLAAGQFKMAPQVVEDYAAAQAADFGPKFAAGRHIAVTVCSGCHGSTLSGKEAEPGTIAPDLTMAGSYDLPAFKKLMHTGLPPSGRELKMMTGVSRKAFSHFTDEEIAALHAYLVERARRAP</sequence>
<proteinExistence type="predicted"/>
<keyword evidence="1" id="KW-0813">Transport</keyword>
<dbReference type="Proteomes" id="UP000516105">
    <property type="component" value="Chromosome"/>
</dbReference>
<dbReference type="InterPro" id="IPR009056">
    <property type="entry name" value="Cyt_c-like_dom"/>
</dbReference>
<feature type="domain" description="Cytochrome c" evidence="7">
    <location>
        <begin position="190"/>
        <end position="281"/>
    </location>
</feature>
<evidence type="ECO:0000256" key="6">
    <source>
        <dbReference type="PROSITE-ProRule" id="PRU00433"/>
    </source>
</evidence>
<gene>
    <name evidence="8" type="ORF">H9L14_09750</name>
</gene>
<keyword evidence="3 6" id="KW-0479">Metal-binding</keyword>
<dbReference type="EMBL" id="CP060782">
    <property type="protein sequence ID" value="QNP44987.1"/>
    <property type="molecule type" value="Genomic_DNA"/>
</dbReference>
<dbReference type="Pfam" id="PF00034">
    <property type="entry name" value="Cytochrom_C"/>
    <property type="match status" value="1"/>
</dbReference>
<keyword evidence="5 6" id="KW-0408">Iron</keyword>
<name>A0ABX6T598_9SPHN</name>
<feature type="domain" description="Cytochrome c" evidence="7">
    <location>
        <begin position="51"/>
        <end position="146"/>
    </location>
</feature>
<dbReference type="RefSeq" id="WP_187707944.1">
    <property type="nucleotide sequence ID" value="NZ_CP060782.1"/>
</dbReference>
<accession>A0ABX6T598</accession>